<dbReference type="EMBL" id="ML977563">
    <property type="protein sequence ID" value="KAF2005368.1"/>
    <property type="molecule type" value="Genomic_DNA"/>
</dbReference>
<name>A0A6A5WW57_9PLEO</name>
<organism evidence="1 2">
    <name type="scientific">Amniculicola lignicola CBS 123094</name>
    <dbReference type="NCBI Taxonomy" id="1392246"/>
    <lineage>
        <taxon>Eukaryota</taxon>
        <taxon>Fungi</taxon>
        <taxon>Dikarya</taxon>
        <taxon>Ascomycota</taxon>
        <taxon>Pezizomycotina</taxon>
        <taxon>Dothideomycetes</taxon>
        <taxon>Pleosporomycetidae</taxon>
        <taxon>Pleosporales</taxon>
        <taxon>Amniculicolaceae</taxon>
        <taxon>Amniculicola</taxon>
    </lineage>
</organism>
<accession>A0A6A5WW57</accession>
<evidence type="ECO:0000313" key="2">
    <source>
        <dbReference type="Proteomes" id="UP000799779"/>
    </source>
</evidence>
<sequence>MAHEATDYLAIAVVLLQLLIATPHTIILVPWGQESSECCSTLVESLALVQWTLSRTALENMVTDIYILSNFRNTARALVSSRARSIPSWVLMRIALEAI</sequence>
<protein>
    <submittedName>
        <fullName evidence="1">Uncharacterized protein</fullName>
    </submittedName>
</protein>
<dbReference type="Proteomes" id="UP000799779">
    <property type="component" value="Unassembled WGS sequence"/>
</dbReference>
<keyword evidence="2" id="KW-1185">Reference proteome</keyword>
<reference evidence="1" key="1">
    <citation type="journal article" date="2020" name="Stud. Mycol.">
        <title>101 Dothideomycetes genomes: a test case for predicting lifestyles and emergence of pathogens.</title>
        <authorList>
            <person name="Haridas S."/>
            <person name="Albert R."/>
            <person name="Binder M."/>
            <person name="Bloem J."/>
            <person name="Labutti K."/>
            <person name="Salamov A."/>
            <person name="Andreopoulos B."/>
            <person name="Baker S."/>
            <person name="Barry K."/>
            <person name="Bills G."/>
            <person name="Bluhm B."/>
            <person name="Cannon C."/>
            <person name="Castanera R."/>
            <person name="Culley D."/>
            <person name="Daum C."/>
            <person name="Ezra D."/>
            <person name="Gonzalez J."/>
            <person name="Henrissat B."/>
            <person name="Kuo A."/>
            <person name="Liang C."/>
            <person name="Lipzen A."/>
            <person name="Lutzoni F."/>
            <person name="Magnuson J."/>
            <person name="Mondo S."/>
            <person name="Nolan M."/>
            <person name="Ohm R."/>
            <person name="Pangilinan J."/>
            <person name="Park H.-J."/>
            <person name="Ramirez L."/>
            <person name="Alfaro M."/>
            <person name="Sun H."/>
            <person name="Tritt A."/>
            <person name="Yoshinaga Y."/>
            <person name="Zwiers L.-H."/>
            <person name="Turgeon B."/>
            <person name="Goodwin S."/>
            <person name="Spatafora J."/>
            <person name="Crous P."/>
            <person name="Grigoriev I."/>
        </authorList>
    </citation>
    <scope>NUCLEOTIDE SEQUENCE</scope>
    <source>
        <strain evidence="1">CBS 123094</strain>
    </source>
</reference>
<dbReference type="AlphaFoldDB" id="A0A6A5WW57"/>
<evidence type="ECO:0000313" key="1">
    <source>
        <dbReference type="EMBL" id="KAF2005368.1"/>
    </source>
</evidence>
<proteinExistence type="predicted"/>
<gene>
    <name evidence="1" type="ORF">P154DRAFT_336786</name>
</gene>